<feature type="binding site" description="axial binding residue" evidence="3">
    <location>
        <position position="226"/>
    </location>
    <ligand>
        <name>heme</name>
        <dbReference type="ChEBI" id="CHEBI:30413"/>
    </ligand>
    <ligandPart>
        <name>Fe</name>
        <dbReference type="ChEBI" id="CHEBI:18248"/>
    </ligandPart>
</feature>
<proteinExistence type="predicted"/>
<dbReference type="PANTHER" id="PTHR24286">
    <property type="entry name" value="CYTOCHROME P450 26"/>
    <property type="match status" value="1"/>
</dbReference>
<evidence type="ECO:0000256" key="1">
    <source>
        <dbReference type="ARBA" id="ARBA00022723"/>
    </source>
</evidence>
<dbReference type="PANTHER" id="PTHR24286:SF376">
    <property type="entry name" value="ABSCISIC ACID 8'-HYDROXYLASE 4"/>
    <property type="match status" value="1"/>
</dbReference>
<dbReference type="PRINTS" id="PR00463">
    <property type="entry name" value="EP450I"/>
</dbReference>
<dbReference type="SUPFAM" id="SSF48264">
    <property type="entry name" value="Cytochrome P450"/>
    <property type="match status" value="1"/>
</dbReference>
<comment type="cofactor">
    <cofactor evidence="3">
        <name>heme</name>
        <dbReference type="ChEBI" id="CHEBI:30413"/>
    </cofactor>
</comment>
<evidence type="ECO:0008006" key="6">
    <source>
        <dbReference type="Google" id="ProtNLM"/>
    </source>
</evidence>
<evidence type="ECO:0000256" key="3">
    <source>
        <dbReference type="PIRSR" id="PIRSR602401-1"/>
    </source>
</evidence>
<comment type="caution">
    <text evidence="4">The sequence shown here is derived from an EMBL/GenBank/DDBJ whole genome shotgun (WGS) entry which is preliminary data.</text>
</comment>
<dbReference type="InterPro" id="IPR001128">
    <property type="entry name" value="Cyt_P450"/>
</dbReference>
<evidence type="ECO:0000313" key="5">
    <source>
        <dbReference type="Proteomes" id="UP001605036"/>
    </source>
</evidence>
<dbReference type="InterPro" id="IPR036396">
    <property type="entry name" value="Cyt_P450_sf"/>
</dbReference>
<organism evidence="4 5">
    <name type="scientific">Riccia fluitans</name>
    <dbReference type="NCBI Taxonomy" id="41844"/>
    <lineage>
        <taxon>Eukaryota</taxon>
        <taxon>Viridiplantae</taxon>
        <taxon>Streptophyta</taxon>
        <taxon>Embryophyta</taxon>
        <taxon>Marchantiophyta</taxon>
        <taxon>Marchantiopsida</taxon>
        <taxon>Marchantiidae</taxon>
        <taxon>Marchantiales</taxon>
        <taxon>Ricciaceae</taxon>
        <taxon>Riccia</taxon>
    </lineage>
</organism>
<protein>
    <recommendedName>
        <fullName evidence="6">Cytochrome P450</fullName>
    </recommendedName>
</protein>
<keyword evidence="2 3" id="KW-0408">Iron</keyword>
<dbReference type="Gene3D" id="1.10.630.10">
    <property type="entry name" value="Cytochrome P450"/>
    <property type="match status" value="2"/>
</dbReference>
<dbReference type="InterPro" id="IPR002401">
    <property type="entry name" value="Cyt_P450_E_grp-I"/>
</dbReference>
<dbReference type="AlphaFoldDB" id="A0ABD1XWF9"/>
<keyword evidence="3" id="KW-0349">Heme</keyword>
<name>A0ABD1XWF9_9MARC</name>
<sequence>MLEGWGATDWIKFSVCVLLATQILAHLLKPSFSNRSNSAPLRLGKLPWIFWDETNGYSKSMVAFHKTGSFKKSRCNSHGTIFAEIRRRREEWKSGFSPLGKGGSLSPGNIELARDLLDLFMFWEVNADSGKEWEFTDTEIAQNMVVSLIASHDTTTGTLTGVIYCLATRAHIVQELIEGWVVTLCGRQTHRKEEIFPSPEVFNPSRFDEKFDPYAFIAFGRGPRVCPREKFATIVMEMFLYHFLQRFDYELVNPGEEFTMFFTPRPKNGLPIKL</sequence>
<evidence type="ECO:0000313" key="4">
    <source>
        <dbReference type="EMBL" id="KAL2611878.1"/>
    </source>
</evidence>
<evidence type="ECO:0000256" key="2">
    <source>
        <dbReference type="ARBA" id="ARBA00023004"/>
    </source>
</evidence>
<accession>A0ABD1XWF9</accession>
<dbReference type="EMBL" id="JBHFFA010000007">
    <property type="protein sequence ID" value="KAL2611878.1"/>
    <property type="molecule type" value="Genomic_DNA"/>
</dbReference>
<reference evidence="4 5" key="1">
    <citation type="submission" date="2024-09" db="EMBL/GenBank/DDBJ databases">
        <title>Chromosome-scale assembly of Riccia fluitans.</title>
        <authorList>
            <person name="Paukszto L."/>
            <person name="Sawicki J."/>
            <person name="Karawczyk K."/>
            <person name="Piernik-Szablinska J."/>
            <person name="Szczecinska M."/>
            <person name="Mazdziarz M."/>
        </authorList>
    </citation>
    <scope>NUCLEOTIDE SEQUENCE [LARGE SCALE GENOMIC DNA]</scope>
    <source>
        <strain evidence="4">Rf_01</strain>
        <tissue evidence="4">Aerial parts of the thallus</tissue>
    </source>
</reference>
<keyword evidence="1 3" id="KW-0479">Metal-binding</keyword>
<gene>
    <name evidence="4" type="ORF">R1flu_023570</name>
</gene>
<keyword evidence="5" id="KW-1185">Reference proteome</keyword>
<dbReference type="GO" id="GO:0046872">
    <property type="term" value="F:metal ion binding"/>
    <property type="evidence" value="ECO:0007669"/>
    <property type="project" value="UniProtKB-KW"/>
</dbReference>
<dbReference type="Pfam" id="PF00067">
    <property type="entry name" value="p450"/>
    <property type="match status" value="2"/>
</dbReference>
<dbReference type="Proteomes" id="UP001605036">
    <property type="component" value="Unassembled WGS sequence"/>
</dbReference>